<evidence type="ECO:0000313" key="1">
    <source>
        <dbReference type="Proteomes" id="UP001652625"/>
    </source>
</evidence>
<proteinExistence type="predicted"/>
<gene>
    <name evidence="2" type="primary">LOC136079736</name>
</gene>
<organism evidence="1 2">
    <name type="scientific">Hydra vulgaris</name>
    <name type="common">Hydra</name>
    <name type="synonym">Hydra attenuata</name>
    <dbReference type="NCBI Taxonomy" id="6087"/>
    <lineage>
        <taxon>Eukaryota</taxon>
        <taxon>Metazoa</taxon>
        <taxon>Cnidaria</taxon>
        <taxon>Hydrozoa</taxon>
        <taxon>Hydroidolina</taxon>
        <taxon>Anthoathecata</taxon>
        <taxon>Aplanulata</taxon>
        <taxon>Hydridae</taxon>
        <taxon>Hydra</taxon>
    </lineage>
</organism>
<name>A0ABM4BSF3_HYDVU</name>
<evidence type="ECO:0000313" key="2">
    <source>
        <dbReference type="RefSeq" id="XP_065652077.1"/>
    </source>
</evidence>
<reference evidence="2" key="1">
    <citation type="submission" date="2025-08" db="UniProtKB">
        <authorList>
            <consortium name="RefSeq"/>
        </authorList>
    </citation>
    <scope>IDENTIFICATION</scope>
</reference>
<accession>A0ABM4BSF3</accession>
<dbReference type="Proteomes" id="UP001652625">
    <property type="component" value="Chromosome 04"/>
</dbReference>
<dbReference type="GeneID" id="136079736"/>
<protein>
    <submittedName>
        <fullName evidence="2">Uncharacterized protein LOC136079736 isoform X2</fullName>
    </submittedName>
</protein>
<keyword evidence="1" id="KW-1185">Reference proteome</keyword>
<dbReference type="RefSeq" id="XP_065652077.1">
    <property type="nucleotide sequence ID" value="XM_065796005.1"/>
</dbReference>
<sequence>MKISNLNTYTILAFGIAIEIRKDECYEALIDNKPTVLKIIDLWREDKQYYFKTRLFQNAQFLKEKWKYGEDEFIEHDSLVILNSHQLRQCLTQQKLSGTQMFQIGDVIVRRIKKTNYIALKKPSIQEFQNPSANKVLKKLLGQKSDICTCIKNLSKQISIVKTRLGTKHEIEPVPSTIRTLILPYEEYCKARKAKRALEAGIILPLKEAIGLKVINNTSTQIFFSREEFHSIVIQKIYATERVFRHTKENEDKNTKQDKIDDIMYLQHKSAELNVF</sequence>